<dbReference type="Proteomes" id="UP000743899">
    <property type="component" value="Unassembled WGS sequence"/>
</dbReference>
<dbReference type="Pfam" id="PF04024">
    <property type="entry name" value="PspC"/>
    <property type="match status" value="1"/>
</dbReference>
<reference evidence="3 4" key="1">
    <citation type="submission" date="2020-01" db="EMBL/GenBank/DDBJ databases">
        <title>A novel Bacillus sp. from Pasinler.</title>
        <authorList>
            <person name="Adiguzel A."/>
            <person name="Ay H."/>
            <person name="Baltaci M.O."/>
        </authorList>
    </citation>
    <scope>NUCLEOTIDE SEQUENCE [LARGE SCALE GENOMIC DNA]</scope>
    <source>
        <strain evidence="3 4">P1</strain>
    </source>
</reference>
<evidence type="ECO:0000259" key="2">
    <source>
        <dbReference type="Pfam" id="PF04024"/>
    </source>
</evidence>
<comment type="caution">
    <text evidence="3">The sequence shown here is derived from an EMBL/GenBank/DDBJ whole genome shotgun (WGS) entry which is preliminary data.</text>
</comment>
<keyword evidence="1" id="KW-0472">Membrane</keyword>
<organism evidence="3 4">
    <name type="scientific">Pallidibacillus pasinlerensis</name>
    <dbReference type="NCBI Taxonomy" id="2703818"/>
    <lineage>
        <taxon>Bacteria</taxon>
        <taxon>Bacillati</taxon>
        <taxon>Bacillota</taxon>
        <taxon>Bacilli</taxon>
        <taxon>Bacillales</taxon>
        <taxon>Bacillaceae</taxon>
        <taxon>Pallidibacillus</taxon>
    </lineage>
</organism>
<feature type="domain" description="Phage shock protein PspC N-terminal" evidence="2">
    <location>
        <begin position="3"/>
        <end position="54"/>
    </location>
</feature>
<proteinExistence type="predicted"/>
<dbReference type="RefSeq" id="WP_161920118.1">
    <property type="nucleotide sequence ID" value="NZ_JAACYS010000018.1"/>
</dbReference>
<sequence>MNKLRKSSMNKALFGVCGGIADFFGISATAIRLIFIFTLPISFWVYLILNFSVKQEMTLR</sequence>
<dbReference type="InterPro" id="IPR007168">
    <property type="entry name" value="Phageshock_PspC_N"/>
</dbReference>
<keyword evidence="1" id="KW-0812">Transmembrane</keyword>
<evidence type="ECO:0000313" key="3">
    <source>
        <dbReference type="EMBL" id="NCU17284.1"/>
    </source>
</evidence>
<name>A0ABX0A1I2_9BACI</name>
<feature type="transmembrane region" description="Helical" evidence="1">
    <location>
        <begin position="12"/>
        <end position="28"/>
    </location>
</feature>
<gene>
    <name evidence="3" type="ORF">GW534_05790</name>
</gene>
<dbReference type="EMBL" id="JAACYS010000018">
    <property type="protein sequence ID" value="NCU17284.1"/>
    <property type="molecule type" value="Genomic_DNA"/>
</dbReference>
<feature type="transmembrane region" description="Helical" evidence="1">
    <location>
        <begin position="34"/>
        <end position="53"/>
    </location>
</feature>
<protein>
    <submittedName>
        <fullName evidence="3">PspC domain-containing protein</fullName>
    </submittedName>
</protein>
<accession>A0ABX0A1I2</accession>
<evidence type="ECO:0000313" key="4">
    <source>
        <dbReference type="Proteomes" id="UP000743899"/>
    </source>
</evidence>
<keyword evidence="1" id="KW-1133">Transmembrane helix</keyword>
<keyword evidence="4" id="KW-1185">Reference proteome</keyword>
<evidence type="ECO:0000256" key="1">
    <source>
        <dbReference type="SAM" id="Phobius"/>
    </source>
</evidence>